<dbReference type="SUPFAM" id="SSF53756">
    <property type="entry name" value="UDP-Glycosyltransferase/glycogen phosphorylase"/>
    <property type="match status" value="1"/>
</dbReference>
<dbReference type="EMBL" id="PVWO01000016">
    <property type="protein sequence ID" value="PSB59044.1"/>
    <property type="molecule type" value="Genomic_DNA"/>
</dbReference>
<reference evidence="3 4" key="1">
    <citation type="submission" date="2018-03" db="EMBL/GenBank/DDBJ databases">
        <title>The ancient ancestry and fast evolution of plastids.</title>
        <authorList>
            <person name="Moore K.R."/>
            <person name="Magnabosco C."/>
            <person name="Momper L."/>
            <person name="Gold D.A."/>
            <person name="Bosak T."/>
            <person name="Fournier G.P."/>
        </authorList>
    </citation>
    <scope>NUCLEOTIDE SEQUENCE [LARGE SCALE GENOMIC DNA]</scope>
    <source>
        <strain evidence="3 4">CCALA 037</strain>
    </source>
</reference>
<dbReference type="CDD" id="cd03801">
    <property type="entry name" value="GT4_PimA-like"/>
    <property type="match status" value="1"/>
</dbReference>
<evidence type="ECO:0000259" key="2">
    <source>
        <dbReference type="Pfam" id="PF13439"/>
    </source>
</evidence>
<feature type="domain" description="Glycosyl transferase family 1" evidence="1">
    <location>
        <begin position="200"/>
        <end position="373"/>
    </location>
</feature>
<dbReference type="GO" id="GO:0016757">
    <property type="term" value="F:glycosyltransferase activity"/>
    <property type="evidence" value="ECO:0007669"/>
    <property type="project" value="InterPro"/>
</dbReference>
<dbReference type="PANTHER" id="PTHR12526">
    <property type="entry name" value="GLYCOSYLTRANSFERASE"/>
    <property type="match status" value="1"/>
</dbReference>
<dbReference type="InterPro" id="IPR028098">
    <property type="entry name" value="Glyco_trans_4-like_N"/>
</dbReference>
<dbReference type="PANTHER" id="PTHR12526:SF630">
    <property type="entry name" value="GLYCOSYLTRANSFERASE"/>
    <property type="match status" value="1"/>
</dbReference>
<feature type="domain" description="Glycosyltransferase subfamily 4-like N-terminal" evidence="2">
    <location>
        <begin position="12"/>
        <end position="191"/>
    </location>
</feature>
<proteinExistence type="predicted"/>
<evidence type="ECO:0000259" key="1">
    <source>
        <dbReference type="Pfam" id="PF00534"/>
    </source>
</evidence>
<dbReference type="OrthoDB" id="9816564at2"/>
<evidence type="ECO:0000313" key="4">
    <source>
        <dbReference type="Proteomes" id="UP000238937"/>
    </source>
</evidence>
<dbReference type="InterPro" id="IPR001296">
    <property type="entry name" value="Glyco_trans_1"/>
</dbReference>
<evidence type="ECO:0000313" key="3">
    <source>
        <dbReference type="EMBL" id="PSB59044.1"/>
    </source>
</evidence>
<organism evidence="3 4">
    <name type="scientific">Chamaesiphon polymorphus CCALA 037</name>
    <dbReference type="NCBI Taxonomy" id="2107692"/>
    <lineage>
        <taxon>Bacteria</taxon>
        <taxon>Bacillati</taxon>
        <taxon>Cyanobacteriota</taxon>
        <taxon>Cyanophyceae</taxon>
        <taxon>Gomontiellales</taxon>
        <taxon>Chamaesiphonaceae</taxon>
        <taxon>Chamaesiphon</taxon>
    </lineage>
</organism>
<dbReference type="Pfam" id="PF13439">
    <property type="entry name" value="Glyco_transf_4"/>
    <property type="match status" value="1"/>
</dbReference>
<accession>A0A2T1GMD4</accession>
<dbReference type="Proteomes" id="UP000238937">
    <property type="component" value="Unassembled WGS sequence"/>
</dbReference>
<sequence length="398" mass="45759">MKILIAITNLSIGGAQTLIIRLVEGLIQKHDVYVYDFNLFTSKENISTKQRFDSSVTLITDRHDWLLKKLELLDYYLHKLFKWQFYLADRRRCYLFNKATIDYQIDVVNTHLFHSDYFVTKSLSSIPIPIVMVDHGDYRFVLEENVASQSMISQIFDRVNAIVYISESNLQVLKTFQIESSTILRKIYNGFPSQELQLSTDEIRRQLKINSDSIIFGMVARGIPEKGWKEAIEAFKLLPATVDRELHLILVGDSQHLQELKAELTADLIDRIHFAGYTERPEAWIQACDVCLLPTYFAGESLPNSIAEYLSLGKPVIATTVGGIPEMLTDREQLAGILIDLDRDGRPSIKSLSNAMLAYIEDRNLLVNHSQQAHLAFEKFRIEHCVLEYEKLFSQFSI</sequence>
<dbReference type="RefSeq" id="WP_106299996.1">
    <property type="nucleotide sequence ID" value="NZ_PVWO01000016.1"/>
</dbReference>
<name>A0A2T1GMD4_9CYAN</name>
<dbReference type="Pfam" id="PF00534">
    <property type="entry name" value="Glycos_transf_1"/>
    <property type="match status" value="1"/>
</dbReference>
<dbReference type="AlphaFoldDB" id="A0A2T1GMD4"/>
<comment type="caution">
    <text evidence="3">The sequence shown here is derived from an EMBL/GenBank/DDBJ whole genome shotgun (WGS) entry which is preliminary data.</text>
</comment>
<protein>
    <recommendedName>
        <fullName evidence="5">Glycosyltransferase family 1 protein</fullName>
    </recommendedName>
</protein>
<gene>
    <name evidence="3" type="ORF">C7B77_02500</name>
</gene>
<evidence type="ECO:0008006" key="5">
    <source>
        <dbReference type="Google" id="ProtNLM"/>
    </source>
</evidence>
<keyword evidence="4" id="KW-1185">Reference proteome</keyword>
<dbReference type="Gene3D" id="3.40.50.2000">
    <property type="entry name" value="Glycogen Phosphorylase B"/>
    <property type="match status" value="2"/>
</dbReference>